<evidence type="ECO:0000313" key="2">
    <source>
        <dbReference type="Proteomes" id="UP000439965"/>
    </source>
</evidence>
<gene>
    <name evidence="1" type="primary">pglZ</name>
    <name evidence="1" type="ORF">GTI89_12480</name>
</gene>
<dbReference type="EMBL" id="WVTI01000012">
    <property type="protein sequence ID" value="MXS26875.1"/>
    <property type="molecule type" value="Genomic_DNA"/>
</dbReference>
<name>A0A6I4XFX9_ENTGA</name>
<sequence length="510" mass="59462">MKMNWINEITDRFPQKKIYLVRDDDGLLMIDNVKVELSELDVSVITYGDPVHFRYTYETKFGRKFDGTLLIRLVDTGFQEVPWDVYQKAFRESIGIVDIFPFLDSKAVKELDIEKWEQLYNAQQILATRQNYVSSMEFIERVIYHEAEEHISMILDPYVEDLTLFNKKAPVLREWCEIARLIGEHRLYRRMDEEFELVVDDANKKFQEYLKKEYDRNLSLPPAKQPNYVNQILNYLYRMQGISGRKLALIVMDGMSFTQWSVIEKWLVNKSFDFRTGATMAMIPTITSVSRQAIFSGKRPSEFPETITRTSSEPIQWRKFWKEKGFLENSIKYQKGLGHTDYQDTVLEFRYAGTDIYGCVIDVVDGFMHGAKQGLETVQSELRIWLEKGFLESMLSDLMNLDYDVYITSDHGNVEATGIGRIQEGILATGKGQRARIYDSEVLRSNTHDLYTESTIEWESATLPNKSYFSLIAKEKFAFVPEGEIIMTHGGMHMEEVIVPFVKVLKRDGR</sequence>
<dbReference type="Pfam" id="PF08665">
    <property type="entry name" value="PglZ"/>
    <property type="match status" value="1"/>
</dbReference>
<protein>
    <submittedName>
        <fullName evidence="1">BREX-3 system phosphatase PglZ</fullName>
    </submittedName>
</protein>
<dbReference type="AlphaFoldDB" id="A0A6I4XFX9"/>
<dbReference type="SUPFAM" id="SSF53649">
    <property type="entry name" value="Alkaline phosphatase-like"/>
    <property type="match status" value="1"/>
</dbReference>
<comment type="caution">
    <text evidence="1">The sequence shown here is derived from an EMBL/GenBank/DDBJ whole genome shotgun (WGS) entry which is preliminary data.</text>
</comment>
<dbReference type="RefSeq" id="WP_160806088.1">
    <property type="nucleotide sequence ID" value="NZ_WVTI01000012.1"/>
</dbReference>
<dbReference type="InterPro" id="IPR017850">
    <property type="entry name" value="Alkaline_phosphatase_core_sf"/>
</dbReference>
<accession>A0A6I4XFX9</accession>
<reference evidence="1 2" key="1">
    <citation type="submission" date="2019-04" db="EMBL/GenBank/DDBJ databases">
        <title>Step-wise assembly of the neonatal virome modulated by breast feeding.</title>
        <authorList>
            <person name="Liang G."/>
            <person name="Bushman F."/>
        </authorList>
    </citation>
    <scope>NUCLEOTIDE SEQUENCE [LARGE SCALE GENOMIC DNA]</scope>
    <source>
        <strain evidence="1 2">E3404</strain>
    </source>
</reference>
<evidence type="ECO:0000313" key="1">
    <source>
        <dbReference type="EMBL" id="MXS26875.1"/>
    </source>
</evidence>
<dbReference type="NCBIfam" id="NF033449">
    <property type="entry name" value="BREX_PglZ_3"/>
    <property type="match status" value="1"/>
</dbReference>
<dbReference type="Proteomes" id="UP000439965">
    <property type="component" value="Unassembled WGS sequence"/>
</dbReference>
<proteinExistence type="predicted"/>
<organism evidence="1 2">
    <name type="scientific">Enterococcus gallinarum</name>
    <dbReference type="NCBI Taxonomy" id="1353"/>
    <lineage>
        <taxon>Bacteria</taxon>
        <taxon>Bacillati</taxon>
        <taxon>Bacillota</taxon>
        <taxon>Bacilli</taxon>
        <taxon>Lactobacillales</taxon>
        <taxon>Enterococcaceae</taxon>
        <taxon>Enterococcus</taxon>
    </lineage>
</organism>